<keyword evidence="1" id="KW-0479">Metal-binding</keyword>
<dbReference type="SMART" id="SM00355">
    <property type="entry name" value="ZnF_C2H2"/>
    <property type="match status" value="2"/>
</dbReference>
<evidence type="ECO:0000313" key="3">
    <source>
        <dbReference type="EMBL" id="OWR46792.1"/>
    </source>
</evidence>
<dbReference type="PROSITE" id="PS00028">
    <property type="entry name" value="ZINC_FINGER_C2H2_1"/>
    <property type="match status" value="1"/>
</dbReference>
<feature type="domain" description="C2H2-type" evidence="2">
    <location>
        <begin position="260"/>
        <end position="287"/>
    </location>
</feature>
<dbReference type="InterPro" id="IPR036236">
    <property type="entry name" value="Znf_C2H2_sf"/>
</dbReference>
<dbReference type="Gene3D" id="3.30.160.60">
    <property type="entry name" value="Classic Zinc Finger"/>
    <property type="match status" value="1"/>
</dbReference>
<dbReference type="EMBL" id="AGBW02011353">
    <property type="protein sequence ID" value="OWR46792.1"/>
    <property type="molecule type" value="Genomic_DNA"/>
</dbReference>
<name>A0A212EZ76_DANPL</name>
<dbReference type="GO" id="GO:0008270">
    <property type="term" value="F:zinc ion binding"/>
    <property type="evidence" value="ECO:0007669"/>
    <property type="project" value="UniProtKB-KW"/>
</dbReference>
<organism evidence="3 4">
    <name type="scientific">Danaus plexippus plexippus</name>
    <dbReference type="NCBI Taxonomy" id="278856"/>
    <lineage>
        <taxon>Eukaryota</taxon>
        <taxon>Metazoa</taxon>
        <taxon>Ecdysozoa</taxon>
        <taxon>Arthropoda</taxon>
        <taxon>Hexapoda</taxon>
        <taxon>Insecta</taxon>
        <taxon>Pterygota</taxon>
        <taxon>Neoptera</taxon>
        <taxon>Endopterygota</taxon>
        <taxon>Lepidoptera</taxon>
        <taxon>Glossata</taxon>
        <taxon>Ditrysia</taxon>
        <taxon>Papilionoidea</taxon>
        <taxon>Nymphalidae</taxon>
        <taxon>Danainae</taxon>
        <taxon>Danaini</taxon>
        <taxon>Danaina</taxon>
        <taxon>Danaus</taxon>
        <taxon>Danaus</taxon>
    </lineage>
</organism>
<dbReference type="PROSITE" id="PS50157">
    <property type="entry name" value="ZINC_FINGER_C2H2_2"/>
    <property type="match status" value="1"/>
</dbReference>
<dbReference type="AlphaFoldDB" id="A0A212EZ76"/>
<keyword evidence="4" id="KW-1185">Reference proteome</keyword>
<keyword evidence="1" id="KW-0862">Zinc</keyword>
<reference evidence="3 4" key="1">
    <citation type="journal article" date="2011" name="Cell">
        <title>The monarch butterfly genome yields insights into long-distance migration.</title>
        <authorList>
            <person name="Zhan S."/>
            <person name="Merlin C."/>
            <person name="Boore J.L."/>
            <person name="Reppert S.M."/>
        </authorList>
    </citation>
    <scope>NUCLEOTIDE SEQUENCE [LARGE SCALE GENOMIC DNA]</scope>
    <source>
        <strain evidence="3">F-2</strain>
    </source>
</reference>
<dbReference type="InterPro" id="IPR013087">
    <property type="entry name" value="Znf_C2H2_type"/>
</dbReference>
<evidence type="ECO:0000256" key="1">
    <source>
        <dbReference type="PROSITE-ProRule" id="PRU00042"/>
    </source>
</evidence>
<proteinExistence type="predicted"/>
<keyword evidence="1" id="KW-0863">Zinc-finger</keyword>
<dbReference type="SUPFAM" id="SSF57667">
    <property type="entry name" value="beta-beta-alpha zinc fingers"/>
    <property type="match status" value="1"/>
</dbReference>
<dbReference type="KEGG" id="dpl:KGM_214613A"/>
<dbReference type="Proteomes" id="UP000007151">
    <property type="component" value="Unassembled WGS sequence"/>
</dbReference>
<feature type="non-terminal residue" evidence="3">
    <location>
        <position position="334"/>
    </location>
</feature>
<accession>A0A212EZ76</accession>
<comment type="caution">
    <text evidence="3">The sequence shown here is derived from an EMBL/GenBank/DDBJ whole genome shotgun (WGS) entry which is preliminary data.</text>
</comment>
<evidence type="ECO:0000259" key="2">
    <source>
        <dbReference type="PROSITE" id="PS50157"/>
    </source>
</evidence>
<evidence type="ECO:0000313" key="4">
    <source>
        <dbReference type="Proteomes" id="UP000007151"/>
    </source>
</evidence>
<dbReference type="eggNOG" id="KOG1721">
    <property type="taxonomic scope" value="Eukaryota"/>
</dbReference>
<dbReference type="InParanoid" id="A0A212EZ76"/>
<gene>
    <name evidence="3" type="ORF">KGM_214613A</name>
</gene>
<protein>
    <submittedName>
        <fullName evidence="3">Zinc finger protein 710</fullName>
    </submittedName>
</protein>
<sequence>MPKQKKNAIKYCDGCLSSSLSRSLKPIEEYYDVYMLLMNKKIHKTGQRKVMYLSDLIETYNDTWFEMEHEEKESLVLYQVIPLTLNNTQESAAETIINIESDEDMGITICEPADPETGCTQDVIEIESEGIECKTEITEIGSEEMAEIGNDKIESSEEILKIRNEEIVEIGNDKMQNYEGIREQDAKRNVGKKISKIPADNKNYYTKKINDEERMKLLDEKKSLSNYKNRVFKCETCVPGFTADGYEKHIKKFHSKSADYECHYCGRRMKSKRSLTSHIRRHYRNRLHLDNKRFVCDKKFSSYDVFKKHNKMADTRTNPELSCCVCDLQYQNVY</sequence>